<keyword evidence="2" id="KW-1185">Reference proteome</keyword>
<accession>A0A1V4SLS1</accession>
<dbReference type="Proteomes" id="UP000191554">
    <property type="component" value="Unassembled WGS sequence"/>
</dbReference>
<dbReference type="EMBL" id="MZGX01000007">
    <property type="protein sequence ID" value="OPX44818.1"/>
    <property type="molecule type" value="Genomic_DNA"/>
</dbReference>
<evidence type="ECO:0008006" key="3">
    <source>
        <dbReference type="Google" id="ProtNLM"/>
    </source>
</evidence>
<dbReference type="OrthoDB" id="9773927at2"/>
<evidence type="ECO:0000313" key="1">
    <source>
        <dbReference type="EMBL" id="OPX44818.1"/>
    </source>
</evidence>
<dbReference type="RefSeq" id="WP_080063817.1">
    <property type="nucleotide sequence ID" value="NZ_MZGX01000007.1"/>
</dbReference>
<protein>
    <recommendedName>
        <fullName evidence="3">Nucleotidyltransferase family protein</fullName>
    </recommendedName>
</protein>
<reference evidence="1 2" key="1">
    <citation type="submission" date="2017-03" db="EMBL/GenBank/DDBJ databases">
        <title>Genome sequence of Clostridium hungatei DSM 14427.</title>
        <authorList>
            <person name="Poehlein A."/>
            <person name="Daniel R."/>
        </authorList>
    </citation>
    <scope>NUCLEOTIDE SEQUENCE [LARGE SCALE GENOMIC DNA]</scope>
    <source>
        <strain evidence="1 2">DSM 14427</strain>
    </source>
</reference>
<dbReference type="STRING" id="48256.CLHUN_13720"/>
<organism evidence="1 2">
    <name type="scientific">Ruminiclostridium hungatei</name>
    <name type="common">Clostridium hungatei</name>
    <dbReference type="NCBI Taxonomy" id="48256"/>
    <lineage>
        <taxon>Bacteria</taxon>
        <taxon>Bacillati</taxon>
        <taxon>Bacillota</taxon>
        <taxon>Clostridia</taxon>
        <taxon>Eubacteriales</taxon>
        <taxon>Oscillospiraceae</taxon>
        <taxon>Ruminiclostridium</taxon>
    </lineage>
</organism>
<dbReference type="AlphaFoldDB" id="A0A1V4SLS1"/>
<dbReference type="Pfam" id="PF14907">
    <property type="entry name" value="NTP_transf_5"/>
    <property type="match status" value="1"/>
</dbReference>
<proteinExistence type="predicted"/>
<gene>
    <name evidence="1" type="ORF">CLHUN_13720</name>
</gene>
<sequence>MKEKDIILTEILGAAIRNVDMDTEKYRGRHIDWMEIYMEAAAHQVHTLIYPEIKIIHRNIGMEREIMDKWTKSVMSCGFQMLCDEIWVGEVLEILNTYKIQTIILKGMAINKWYPHPELRTMGDADILVHEKDMKKAAEILQGLGYKADKDKKTKHVEFHRQQYISIELHRLLADYNFIENSDLLNIDAWSAPMELDIGNTKALALSWEMQILHFCIHMASHISHGGIGLRQLCDMVVAVEKGYDKIDWNKVVDMSIKYGISHFVNPILQVCNKLFGMILPDIPDFKTDINNDKINFLIEDILSGGNFGRRDINRIATNALTRNLYGKGLQYNNKMLSTIRIIFPSREKMAERYKYFYINKNPLLLPVAWVHRIAFGIVRKDYSFDNKKALFKDDTLINSARDRNDLLEWLGLR</sequence>
<comment type="caution">
    <text evidence="1">The sequence shown here is derived from an EMBL/GenBank/DDBJ whole genome shotgun (WGS) entry which is preliminary data.</text>
</comment>
<dbReference type="Gene3D" id="3.30.460.40">
    <property type="match status" value="1"/>
</dbReference>
<name>A0A1V4SLS1_RUMHU</name>
<dbReference type="InterPro" id="IPR039498">
    <property type="entry name" value="NTP_transf_5"/>
</dbReference>
<evidence type="ECO:0000313" key="2">
    <source>
        <dbReference type="Proteomes" id="UP000191554"/>
    </source>
</evidence>